<name>A0AC35FDY6_9BILA</name>
<proteinExistence type="predicted"/>
<reference evidence="2" key="1">
    <citation type="submission" date="2022-11" db="UniProtKB">
        <authorList>
            <consortium name="WormBaseParasite"/>
        </authorList>
    </citation>
    <scope>IDENTIFICATION</scope>
</reference>
<sequence length="414" mass="46787">MAVQLHPKTNADITVRLEGTPYTAIKTLGLGAYGIVVLAKNQLTNEEVAIKKIPKPFAALTLVKRALREIRILRDIHHDNIISITDMFSKPGLHPTDIDIYLAMSLMETDLHQIIHSTQELSEQHNQYFLYQILRGLKYLHSVGIVHRDLKPANLFVNGDCLLKIGDFGMARSVAQCKPGTSHNPLTQYVMTRWYRAPELLFTFPTYDTKIDIWSAGCIFAELIMRRQIFPAKDSSSQIKMIVYYLGTPTEDIMNLVRENEIKKVIYDCGDKKGLPWSTILPKASPKALELVSKMMKVKPWERCSAQEALENIYMDIYHDPTNEPIGRHEIQIDTDLIEQYRTTQLHEALAAEIGHFQAIRCRYEGEFIAPTSLSNSSPSSFNTSSSSSSSMSLTSSHPPLHPPPTTTGFFHSN</sequence>
<organism evidence="1 2">
    <name type="scientific">Panagrolaimus sp. PS1159</name>
    <dbReference type="NCBI Taxonomy" id="55785"/>
    <lineage>
        <taxon>Eukaryota</taxon>
        <taxon>Metazoa</taxon>
        <taxon>Ecdysozoa</taxon>
        <taxon>Nematoda</taxon>
        <taxon>Chromadorea</taxon>
        <taxon>Rhabditida</taxon>
        <taxon>Tylenchina</taxon>
        <taxon>Panagrolaimomorpha</taxon>
        <taxon>Panagrolaimoidea</taxon>
        <taxon>Panagrolaimidae</taxon>
        <taxon>Panagrolaimus</taxon>
    </lineage>
</organism>
<dbReference type="WBParaSite" id="PS1159_v2.g16463.t1">
    <property type="protein sequence ID" value="PS1159_v2.g16463.t1"/>
    <property type="gene ID" value="PS1159_v2.g16463"/>
</dbReference>
<evidence type="ECO:0000313" key="2">
    <source>
        <dbReference type="WBParaSite" id="PS1159_v2.g16463.t1"/>
    </source>
</evidence>
<protein>
    <submittedName>
        <fullName evidence="2">Mitogen-activated protein kinase</fullName>
    </submittedName>
</protein>
<accession>A0AC35FDY6</accession>
<dbReference type="Proteomes" id="UP000887580">
    <property type="component" value="Unplaced"/>
</dbReference>
<evidence type="ECO:0000313" key="1">
    <source>
        <dbReference type="Proteomes" id="UP000887580"/>
    </source>
</evidence>